<dbReference type="EC" id="2.1.1.144" evidence="1"/>
<protein>
    <submittedName>
        <fullName evidence="1">Trans-aconitate 2-methyltransferase</fullName>
        <ecNumber evidence="1">2.1.1.144</ecNumber>
    </submittedName>
</protein>
<dbReference type="OrthoDB" id="9807911at2"/>
<evidence type="ECO:0000313" key="2">
    <source>
        <dbReference type="Proteomes" id="UP000201838"/>
    </source>
</evidence>
<dbReference type="Pfam" id="PF13489">
    <property type="entry name" value="Methyltransf_23"/>
    <property type="match status" value="1"/>
</dbReference>
<sequence>MSQDDKDQALWTPHSDAEIKEIYASWADSYEDDVAEWGYVTPTRLALALRRSGANIEKPILDFGCGTGLSGMALKAVGFQVIDGTDISPEMLSKAESKPAYRQVWKGEAGSMGHIRRGDYATIAATGVVSLGAAPPETLDMLVNAIGPGGTLAFSFNDATLAERAYTDRLDIAVLAPDIELVFEEHGPHLPAKNMGSTIYVLQRT</sequence>
<name>A0A238IX27_9RHOB</name>
<evidence type="ECO:0000313" key="1">
    <source>
        <dbReference type="EMBL" id="SMX22234.1"/>
    </source>
</evidence>
<gene>
    <name evidence="1" type="primary">tam</name>
    <name evidence="1" type="ORF">BOA8489_00325</name>
</gene>
<dbReference type="GO" id="GO:0030798">
    <property type="term" value="F:trans-aconitate 2-methyltransferase activity"/>
    <property type="evidence" value="ECO:0007669"/>
    <property type="project" value="UniProtKB-EC"/>
</dbReference>
<accession>A0A238IX27</accession>
<dbReference type="RefSeq" id="WP_093972217.1">
    <property type="nucleotide sequence ID" value="NZ_FXXQ01000001.1"/>
</dbReference>
<dbReference type="CDD" id="cd02440">
    <property type="entry name" value="AdoMet_MTases"/>
    <property type="match status" value="1"/>
</dbReference>
<dbReference type="EMBL" id="FXXQ01000001">
    <property type="protein sequence ID" value="SMX22234.1"/>
    <property type="molecule type" value="Genomic_DNA"/>
</dbReference>
<dbReference type="GO" id="GO:0032259">
    <property type="term" value="P:methylation"/>
    <property type="evidence" value="ECO:0007669"/>
    <property type="project" value="UniProtKB-KW"/>
</dbReference>
<keyword evidence="2" id="KW-1185">Reference proteome</keyword>
<dbReference type="Gene3D" id="3.40.50.150">
    <property type="entry name" value="Vaccinia Virus protein VP39"/>
    <property type="match status" value="1"/>
</dbReference>
<reference evidence="1 2" key="1">
    <citation type="submission" date="2017-05" db="EMBL/GenBank/DDBJ databases">
        <authorList>
            <person name="Song R."/>
            <person name="Chenine A.L."/>
            <person name="Ruprecht R.M."/>
        </authorList>
    </citation>
    <scope>NUCLEOTIDE SEQUENCE [LARGE SCALE GENOMIC DNA]</scope>
    <source>
        <strain evidence="1 2">CECT 8489</strain>
    </source>
</reference>
<keyword evidence="1" id="KW-0808">Transferase</keyword>
<organism evidence="1 2">
    <name type="scientific">Boseongicola aestuarii</name>
    <dbReference type="NCBI Taxonomy" id="1470561"/>
    <lineage>
        <taxon>Bacteria</taxon>
        <taxon>Pseudomonadati</taxon>
        <taxon>Pseudomonadota</taxon>
        <taxon>Alphaproteobacteria</taxon>
        <taxon>Rhodobacterales</taxon>
        <taxon>Paracoccaceae</taxon>
        <taxon>Boseongicola</taxon>
    </lineage>
</organism>
<proteinExistence type="predicted"/>
<keyword evidence="1" id="KW-0489">Methyltransferase</keyword>
<dbReference type="SUPFAM" id="SSF53335">
    <property type="entry name" value="S-adenosyl-L-methionine-dependent methyltransferases"/>
    <property type="match status" value="1"/>
</dbReference>
<dbReference type="Proteomes" id="UP000201838">
    <property type="component" value="Unassembled WGS sequence"/>
</dbReference>
<dbReference type="AlphaFoldDB" id="A0A238IX27"/>
<dbReference type="InterPro" id="IPR029063">
    <property type="entry name" value="SAM-dependent_MTases_sf"/>
</dbReference>